<gene>
    <name evidence="7" type="ORF">MNBD_GAMMA17-192</name>
</gene>
<evidence type="ECO:0000256" key="6">
    <source>
        <dbReference type="SAM" id="Phobius"/>
    </source>
</evidence>
<dbReference type="Gene3D" id="3.30.420.270">
    <property type="match status" value="1"/>
</dbReference>
<organism evidence="7">
    <name type="scientific">hydrothermal vent metagenome</name>
    <dbReference type="NCBI Taxonomy" id="652676"/>
    <lineage>
        <taxon>unclassified sequences</taxon>
        <taxon>metagenomes</taxon>
        <taxon>ecological metagenomes</taxon>
    </lineage>
</organism>
<feature type="transmembrane region" description="Helical" evidence="6">
    <location>
        <begin position="12"/>
        <end position="31"/>
    </location>
</feature>
<evidence type="ECO:0000256" key="1">
    <source>
        <dbReference type="ARBA" id="ARBA00004162"/>
    </source>
</evidence>
<dbReference type="EMBL" id="UOFQ01000062">
    <property type="protein sequence ID" value="VAW87296.1"/>
    <property type="molecule type" value="Genomic_DNA"/>
</dbReference>
<name>A0A3B1A323_9ZZZZ</name>
<dbReference type="PANTHER" id="PTHR30558:SF3">
    <property type="entry name" value="BIOPOLYMER TRANSPORT PROTEIN EXBD-RELATED"/>
    <property type="match status" value="1"/>
</dbReference>
<dbReference type="PANTHER" id="PTHR30558">
    <property type="entry name" value="EXBD MEMBRANE COMPONENT OF PMF-DRIVEN MACROMOLECULE IMPORT SYSTEM"/>
    <property type="match status" value="1"/>
</dbReference>
<accession>A0A3B1A323</accession>
<evidence type="ECO:0000256" key="2">
    <source>
        <dbReference type="ARBA" id="ARBA00022475"/>
    </source>
</evidence>
<sequence length="138" mass="15203">MNLRQFTKQDPEVNLTSLIDVVFLLLIFFMVSTTFTKESEITVDLPEANVEPVEAAIAPIDLTIDVKGHFYINQQKVVNRQTATLKKAIQLAVDGRKDVSLVISADANTPHQAVVTAMDAARQLGIVKLSLATKQPKE</sequence>
<dbReference type="AlphaFoldDB" id="A0A3B1A323"/>
<proteinExistence type="predicted"/>
<comment type="subcellular location">
    <subcellularLocation>
        <location evidence="1">Cell membrane</location>
        <topology evidence="1">Single-pass membrane protein</topology>
    </subcellularLocation>
</comment>
<dbReference type="GO" id="GO:0005886">
    <property type="term" value="C:plasma membrane"/>
    <property type="evidence" value="ECO:0007669"/>
    <property type="project" value="UniProtKB-SubCell"/>
</dbReference>
<dbReference type="InterPro" id="IPR003400">
    <property type="entry name" value="ExbD"/>
</dbReference>
<evidence type="ECO:0000313" key="7">
    <source>
        <dbReference type="EMBL" id="VAW87296.1"/>
    </source>
</evidence>
<keyword evidence="4 6" id="KW-1133">Transmembrane helix</keyword>
<dbReference type="GO" id="GO:0022857">
    <property type="term" value="F:transmembrane transporter activity"/>
    <property type="evidence" value="ECO:0007669"/>
    <property type="project" value="InterPro"/>
</dbReference>
<keyword evidence="5 6" id="KW-0472">Membrane</keyword>
<keyword evidence="2" id="KW-1003">Cell membrane</keyword>
<evidence type="ECO:0000256" key="5">
    <source>
        <dbReference type="ARBA" id="ARBA00023136"/>
    </source>
</evidence>
<keyword evidence="3 6" id="KW-0812">Transmembrane</keyword>
<evidence type="ECO:0000256" key="3">
    <source>
        <dbReference type="ARBA" id="ARBA00022692"/>
    </source>
</evidence>
<reference evidence="7" key="1">
    <citation type="submission" date="2018-06" db="EMBL/GenBank/DDBJ databases">
        <authorList>
            <person name="Zhirakovskaya E."/>
        </authorList>
    </citation>
    <scope>NUCLEOTIDE SEQUENCE</scope>
</reference>
<evidence type="ECO:0000256" key="4">
    <source>
        <dbReference type="ARBA" id="ARBA00022989"/>
    </source>
</evidence>
<protein>
    <submittedName>
        <fullName evidence="7">Biopolymer transport protein ExbD/TolR</fullName>
    </submittedName>
</protein>
<dbReference type="Pfam" id="PF02472">
    <property type="entry name" value="ExbD"/>
    <property type="match status" value="1"/>
</dbReference>